<feature type="compositionally biased region" description="Low complexity" evidence="1">
    <location>
        <begin position="14"/>
        <end position="31"/>
    </location>
</feature>
<dbReference type="VEuPathDB" id="FungiDB:SI65_00197"/>
<evidence type="ECO:0000313" key="2">
    <source>
        <dbReference type="EMBL" id="ODM22608.1"/>
    </source>
</evidence>
<proteinExistence type="predicted"/>
<comment type="caution">
    <text evidence="2">The sequence shown here is derived from an EMBL/GenBank/DDBJ whole genome shotgun (WGS) entry which is preliminary data.</text>
</comment>
<feature type="region of interest" description="Disordered" evidence="1">
    <location>
        <begin position="347"/>
        <end position="402"/>
    </location>
</feature>
<gene>
    <name evidence="2" type="ORF">SI65_00197</name>
</gene>
<dbReference type="Proteomes" id="UP000094569">
    <property type="component" value="Unassembled WGS sequence"/>
</dbReference>
<feature type="compositionally biased region" description="Acidic residues" evidence="1">
    <location>
        <begin position="81"/>
        <end position="92"/>
    </location>
</feature>
<feature type="region of interest" description="Disordered" evidence="1">
    <location>
        <begin position="730"/>
        <end position="757"/>
    </location>
</feature>
<keyword evidence="3" id="KW-1185">Reference proteome</keyword>
<organism evidence="2 3">
    <name type="scientific">Aspergillus cristatus</name>
    <name type="common">Chinese Fuzhuan brick tea-fermentation fungus</name>
    <name type="synonym">Eurotium cristatum</name>
    <dbReference type="NCBI Taxonomy" id="573508"/>
    <lineage>
        <taxon>Eukaryota</taxon>
        <taxon>Fungi</taxon>
        <taxon>Dikarya</taxon>
        <taxon>Ascomycota</taxon>
        <taxon>Pezizomycotina</taxon>
        <taxon>Eurotiomycetes</taxon>
        <taxon>Eurotiomycetidae</taxon>
        <taxon>Eurotiales</taxon>
        <taxon>Aspergillaceae</taxon>
        <taxon>Aspergillus</taxon>
        <taxon>Aspergillus subgen. Aspergillus</taxon>
    </lineage>
</organism>
<reference evidence="2 3" key="1">
    <citation type="journal article" date="2016" name="BMC Genomics">
        <title>Comparative genomic and transcriptomic analyses of the Fuzhuan brick tea-fermentation fungus Aspergillus cristatus.</title>
        <authorList>
            <person name="Ge Y."/>
            <person name="Wang Y."/>
            <person name="Liu Y."/>
            <person name="Tan Y."/>
            <person name="Ren X."/>
            <person name="Zhang X."/>
            <person name="Hyde K.D."/>
            <person name="Liu Y."/>
            <person name="Liu Z."/>
        </authorList>
    </citation>
    <scope>NUCLEOTIDE SEQUENCE [LARGE SCALE GENOMIC DNA]</scope>
    <source>
        <strain evidence="2 3">GZAAS20.1005</strain>
    </source>
</reference>
<dbReference type="EMBL" id="JXNT01000001">
    <property type="protein sequence ID" value="ODM22608.1"/>
    <property type="molecule type" value="Genomic_DNA"/>
</dbReference>
<evidence type="ECO:0000313" key="3">
    <source>
        <dbReference type="Proteomes" id="UP000094569"/>
    </source>
</evidence>
<dbReference type="AlphaFoldDB" id="A0A1E3BNV7"/>
<protein>
    <submittedName>
        <fullName evidence="2">Uncharacterized protein</fullName>
    </submittedName>
</protein>
<feature type="region of interest" description="Disordered" evidence="1">
    <location>
        <begin position="612"/>
        <end position="632"/>
    </location>
</feature>
<feature type="region of interest" description="Disordered" evidence="1">
    <location>
        <begin position="78"/>
        <end position="158"/>
    </location>
</feature>
<feature type="region of interest" description="Disordered" evidence="1">
    <location>
        <begin position="1"/>
        <end position="64"/>
    </location>
</feature>
<feature type="compositionally biased region" description="Basic and acidic residues" evidence="1">
    <location>
        <begin position="352"/>
        <end position="362"/>
    </location>
</feature>
<feature type="compositionally biased region" description="Basic residues" evidence="1">
    <location>
        <begin position="363"/>
        <end position="379"/>
    </location>
</feature>
<feature type="region of interest" description="Disordered" evidence="1">
    <location>
        <begin position="438"/>
        <end position="488"/>
    </location>
</feature>
<feature type="compositionally biased region" description="Polar residues" evidence="1">
    <location>
        <begin position="109"/>
        <end position="131"/>
    </location>
</feature>
<accession>A0A1E3BNV7</accession>
<dbReference type="OrthoDB" id="5288142at2759"/>
<name>A0A1E3BNV7_ASPCR</name>
<evidence type="ECO:0000256" key="1">
    <source>
        <dbReference type="SAM" id="MobiDB-lite"/>
    </source>
</evidence>
<feature type="compositionally biased region" description="Polar residues" evidence="1">
    <location>
        <begin position="392"/>
        <end position="401"/>
    </location>
</feature>
<feature type="compositionally biased region" description="Basic residues" evidence="1">
    <location>
        <begin position="446"/>
        <end position="461"/>
    </location>
</feature>
<dbReference type="STRING" id="573508.A0A1E3BNV7"/>
<sequence length="858" mass="94629">MTYNAVSQDDPEVASNASDSDASRSSSPALSRQRHGFQQLPSDADSLGAGNHLEPARAADDISVGNLVSMIRSMSSASYDMVEEDDDYEQPIEPESNSSRRGPPPIDTATINAAASPNESQFQSRSASCNVSPDEPTLRSPASDKPVPLSHPTPDLQSLQGAYLGNVERLERSAEQMSAGSSDIASEIRKMDLEQKRRSSTASVANSAIASNINLQSPRGSVRSATRMPSSQLALLTEDGYEGQSFNDQTQGVPVILQPPAAIQYDHQYYPGHYDIVRPSSAASGDTYQQARILFSDFDGVHYVPQDKGHGLERQASLARPPMAKRSQPYRAESMVYYPAPVPATLKLPPRLSDKPAPQRETRRTHHRLSSVFLGHRRSTPGLSDRFATPRGTDTTQSSPVATLDRMLDDSVHAPVTAPVHHPNPSPGMHRKLHRRMPSQNLTEQKKKRSSLNLFRFHRRSPSPDDRPCTSTPSYLSQGHLAQPTEAEVAEAHDNTALQSDANGQERDSVGMDHSEEDIRDYMGPPNTLMAELEVRKHELKDRNRPAADRAGLRSTLLQLDAVAQVQSEHRRQRPATIALDHHDAHNGGNGHDDEDVPLGMLYPEKPYIPAEPRPLGLLEKKQLEEDEPLSRRRARLRGEQPADQSPRLSQHASTVYLPDTLNHAGPESGDEEETLAQRLKRLKAKNRNSTAGNSDFASEIFAEISQLKEDGKEDGEASGEETLAQIRARLRQQDTKKPQSGRYANVPRNRRSMGSISLMRPVTAQRQSSASHHTAPPYAQHAYAGSRMSLQQMPPNFGHPQHVGYPLQDAHGNGMVRPNMAYRHCMGSGAPQHTTIGASTHDLPQREMIDRWRQSVM</sequence>